<gene>
    <name evidence="1" type="ORF">A8C75_04640</name>
</gene>
<dbReference type="AlphaFoldDB" id="A0A1A9EVH1"/>
<evidence type="ECO:0000313" key="1">
    <source>
        <dbReference type="EMBL" id="ANG61837.1"/>
    </source>
</evidence>
<dbReference type="Proteomes" id="UP000078070">
    <property type="component" value="Chromosome"/>
</dbReference>
<organism evidence="1 2">
    <name type="scientific">Marinobacterium aestuarii</name>
    <dbReference type="NCBI Taxonomy" id="1821621"/>
    <lineage>
        <taxon>Bacteria</taxon>
        <taxon>Pseudomonadati</taxon>
        <taxon>Pseudomonadota</taxon>
        <taxon>Gammaproteobacteria</taxon>
        <taxon>Oceanospirillales</taxon>
        <taxon>Oceanospirillaceae</taxon>
        <taxon>Marinobacterium</taxon>
    </lineage>
</organism>
<reference evidence="2" key="1">
    <citation type="submission" date="2016-05" db="EMBL/GenBank/DDBJ databases">
        <authorList>
            <person name="Baek K."/>
            <person name="Yang S.-J."/>
        </authorList>
    </citation>
    <scope>NUCLEOTIDE SEQUENCE [LARGE SCALE GENOMIC DNA]</scope>
    <source>
        <strain evidence="2">ST58-10</strain>
    </source>
</reference>
<evidence type="ECO:0000313" key="2">
    <source>
        <dbReference type="Proteomes" id="UP000078070"/>
    </source>
</evidence>
<evidence type="ECO:0008006" key="3">
    <source>
        <dbReference type="Google" id="ProtNLM"/>
    </source>
</evidence>
<name>A0A1A9EVH1_9GAMM</name>
<dbReference type="KEGG" id="mars:A8C75_04640"/>
<sequence length="101" mass="11621">MTAFTFESFMHPIMQFVCPKQPIGWDGEPVSKGQVLVEFDNSQTNADRQRLEYELLAAGFNLARQQAMISRLSRRGEPEEPIEWPTQFTAASWLRHACHPI</sequence>
<keyword evidence="2" id="KW-1185">Reference proteome</keyword>
<reference evidence="1 2" key="2">
    <citation type="journal article" date="2018" name="Int. J. Syst. Evol. Microbiol.">
        <title>Marinobacterium aestuarii sp. nov., a benzene-degrading marine bacterium isolated from estuary sediment.</title>
        <authorList>
            <person name="Bae S.S."/>
            <person name="Jung J."/>
            <person name="Chung D."/>
            <person name="Baek K."/>
        </authorList>
    </citation>
    <scope>NUCLEOTIDE SEQUENCE [LARGE SCALE GENOMIC DNA]</scope>
    <source>
        <strain evidence="1 2">ST58-10</strain>
    </source>
</reference>
<accession>A0A1A9EVH1</accession>
<dbReference type="STRING" id="1821621.A8C75_04640"/>
<protein>
    <recommendedName>
        <fullName evidence="3">Membrane fusion protein biotin-lipoyl like domain-containing protein</fullName>
    </recommendedName>
</protein>
<dbReference type="EMBL" id="CP015839">
    <property type="protein sequence ID" value="ANG61837.1"/>
    <property type="molecule type" value="Genomic_DNA"/>
</dbReference>
<proteinExistence type="predicted"/>